<feature type="non-terminal residue" evidence="1">
    <location>
        <position position="1"/>
    </location>
</feature>
<comment type="caution">
    <text evidence="1">The sequence shown here is derived from an EMBL/GenBank/DDBJ whole genome shotgun (WGS) entry which is preliminary data.</text>
</comment>
<proteinExistence type="predicted"/>
<keyword evidence="2" id="KW-1185">Reference proteome</keyword>
<sequence>ATDLKTDEGINKKLLESKIENSLQLEIFRNQFFEQNKAWFAPNLIANIEQWFVDNCQKQVNTSNILLFWYIIIKQFKKEIHNLYKKTLAEIIKKDDQQEYVL</sequence>
<accession>A0ABT3BRF9</accession>
<dbReference type="Proteomes" id="UP001207252">
    <property type="component" value="Unassembled WGS sequence"/>
</dbReference>
<evidence type="ECO:0000313" key="1">
    <source>
        <dbReference type="EMBL" id="MCV3754383.1"/>
    </source>
</evidence>
<name>A0ABT3BRF9_9BACT</name>
<reference evidence="1 2" key="1">
    <citation type="journal article" date="2020" name="Int. J. Syst. Evol. Microbiol.">
        <title>Ureaplasma miroungigenitalium sp. nov. isolated from northern elephant seals (Mirounga angustirostris) and Ureaplasma zalophigenitalium sp. nov. isolated from California sea lions (Zalophus californianus).</title>
        <authorList>
            <person name="Volokhov D.V."/>
            <person name="Gulland F.M."/>
            <person name="Gao Y."/>
            <person name="Chizhikov V.E."/>
        </authorList>
    </citation>
    <scope>NUCLEOTIDE SEQUENCE [LARGE SCALE GENOMIC DNA]</scope>
    <source>
        <strain evidence="1 2">CSL7644-GEN</strain>
    </source>
</reference>
<evidence type="ECO:0000313" key="2">
    <source>
        <dbReference type="Proteomes" id="UP001207252"/>
    </source>
</evidence>
<feature type="non-terminal residue" evidence="1">
    <location>
        <position position="102"/>
    </location>
</feature>
<gene>
    <name evidence="1" type="ORF">OF365_03265</name>
</gene>
<dbReference type="EMBL" id="JAOXHJ010000042">
    <property type="protein sequence ID" value="MCV3754383.1"/>
    <property type="molecule type" value="Genomic_DNA"/>
</dbReference>
<dbReference type="RefSeq" id="WP_318031888.1">
    <property type="nucleotide sequence ID" value="NZ_JAOXHJ010000042.1"/>
</dbReference>
<protein>
    <submittedName>
        <fullName evidence="1">Uncharacterized protein</fullName>
    </submittedName>
</protein>
<organism evidence="1 2">
    <name type="scientific">Ureaplasma zalophigenitalium</name>
    <dbReference type="NCBI Taxonomy" id="907723"/>
    <lineage>
        <taxon>Bacteria</taxon>
        <taxon>Bacillati</taxon>
        <taxon>Mycoplasmatota</taxon>
        <taxon>Mycoplasmoidales</taxon>
        <taxon>Mycoplasmoidaceae</taxon>
        <taxon>Ureaplasma</taxon>
    </lineage>
</organism>